<evidence type="ECO:0000313" key="2">
    <source>
        <dbReference type="EMBL" id="PTQ52312.1"/>
    </source>
</evidence>
<comment type="caution">
    <text evidence="2">The sequence shown here is derived from an EMBL/GenBank/DDBJ whole genome shotgun (WGS) entry which is preliminary data.</text>
</comment>
<feature type="region of interest" description="Disordered" evidence="1">
    <location>
        <begin position="1"/>
        <end position="20"/>
    </location>
</feature>
<accession>A0A2T5G816</accession>
<dbReference type="Proteomes" id="UP000244180">
    <property type="component" value="Unassembled WGS sequence"/>
</dbReference>
<reference evidence="2 3" key="1">
    <citation type="submission" date="2017-08" db="EMBL/GenBank/DDBJ databases">
        <title>Burning lignite coal seam in the remote Altai Mountains harbors a hydrogen-driven thermophilic microbial community.</title>
        <authorList>
            <person name="Kadnikov V.V."/>
            <person name="Mardanov A.V."/>
            <person name="Ivasenko D."/>
            <person name="Beletsky A.V."/>
            <person name="Karnachuk O.V."/>
            <person name="Ravin N.V."/>
        </authorList>
    </citation>
    <scope>NUCLEOTIDE SEQUENCE [LARGE SCALE GENOMIC DNA]</scope>
    <source>
        <strain evidence="2">AL33</strain>
    </source>
</reference>
<dbReference type="Gene3D" id="3.40.50.2300">
    <property type="match status" value="1"/>
</dbReference>
<sequence>MPSMHEAGENITGTSHNPPEAIRKTLKFMSEAMHVRRIGIVYNPGEQNSVAQIKAIQTEIERHGYPIRVVEAAVANTSEVKQAAESLIGRIDAFYVITDNTVVSGLEGLVSVADARKIAVFTGDIASLKRGGFAAYGVKFYDIGYRAGQMAAAILKGEKRPKDIPPEFAPNPRLVINEKVAARLGIAVRPEWEAEVIGE</sequence>
<dbReference type="PANTHER" id="PTHR35271:SF1">
    <property type="entry name" value="ABC TRANSPORTER, SUBSTRATE-BINDING LIPOPROTEIN"/>
    <property type="match status" value="1"/>
</dbReference>
<gene>
    <name evidence="2" type="ORF">HSCHL_0438</name>
</gene>
<protein>
    <submittedName>
        <fullName evidence="2">ABC transporter substrate-binding protein</fullName>
    </submittedName>
</protein>
<dbReference type="InterPro" id="IPR028082">
    <property type="entry name" value="Peripla_BP_I"/>
</dbReference>
<proteinExistence type="predicted"/>
<dbReference type="SUPFAM" id="SSF53822">
    <property type="entry name" value="Periplasmic binding protein-like I"/>
    <property type="match status" value="1"/>
</dbReference>
<dbReference type="InterPro" id="IPR007487">
    <property type="entry name" value="ABC_transpt-TYRBP-like"/>
</dbReference>
<dbReference type="PANTHER" id="PTHR35271">
    <property type="entry name" value="ABC TRANSPORTER, SUBSTRATE-BINDING LIPOPROTEIN-RELATED"/>
    <property type="match status" value="1"/>
</dbReference>
<dbReference type="CDD" id="cd06325">
    <property type="entry name" value="PBP1_ABC_unchar_transporter"/>
    <property type="match status" value="1"/>
</dbReference>
<organism evidence="2 3">
    <name type="scientific">Hydrogenibacillus schlegelii</name>
    <name type="common">Bacillus schlegelii</name>
    <dbReference type="NCBI Taxonomy" id="1484"/>
    <lineage>
        <taxon>Bacteria</taxon>
        <taxon>Bacillati</taxon>
        <taxon>Bacillota</taxon>
        <taxon>Bacilli</taxon>
        <taxon>Bacillales</taxon>
        <taxon>Bacillales Family X. Incertae Sedis</taxon>
        <taxon>Hydrogenibacillus</taxon>
    </lineage>
</organism>
<evidence type="ECO:0000256" key="1">
    <source>
        <dbReference type="SAM" id="MobiDB-lite"/>
    </source>
</evidence>
<dbReference type="Pfam" id="PF04392">
    <property type="entry name" value="ABC_sub_bind"/>
    <property type="match status" value="1"/>
</dbReference>
<dbReference type="EMBL" id="PEBV01000026">
    <property type="protein sequence ID" value="PTQ52312.1"/>
    <property type="molecule type" value="Genomic_DNA"/>
</dbReference>
<name>A0A2T5G816_HYDSH</name>
<evidence type="ECO:0000313" key="3">
    <source>
        <dbReference type="Proteomes" id="UP000244180"/>
    </source>
</evidence>
<dbReference type="AlphaFoldDB" id="A0A2T5G816"/>